<gene>
    <name evidence="3" type="ORF">BSO15_03970</name>
</gene>
<evidence type="ECO:0000313" key="3">
    <source>
        <dbReference type="EMBL" id="OLV27699.1"/>
    </source>
</evidence>
<keyword evidence="2" id="KW-0732">Signal</keyword>
<sequence>MKNITLKSAILGMTMLFGATTVYAEEMKSDAMPMKSEPMMVSPMKKMMKSDNMMKSDEMGMKSDMKMKSDKKMKSNKKMKMTK</sequence>
<feature type="compositionally biased region" description="Basic and acidic residues" evidence="1">
    <location>
        <begin position="59"/>
        <end position="73"/>
    </location>
</feature>
<proteinExistence type="predicted"/>
<feature type="compositionally biased region" description="Basic residues" evidence="1">
    <location>
        <begin position="74"/>
        <end position="83"/>
    </location>
</feature>
<name>A0AB36IR63_HAEPA</name>
<reference evidence="3 4" key="1">
    <citation type="submission" date="2016-11" db="EMBL/GenBank/DDBJ databases">
        <title>Simultaneous identification of Haemophilus influenzae and Haemophilus haemolyticus using TaqMan real-time PCR.</title>
        <authorList>
            <person name="Price E.P."/>
            <person name="Sarovich D.S."/>
            <person name="Harris T.M."/>
            <person name="Spargo J.C."/>
            <person name="Nosworthy E."/>
            <person name="Beissbarth J."/>
            <person name="Chang A.B."/>
            <person name="Smith-Vaughan H.C."/>
        </authorList>
    </citation>
    <scope>NUCLEOTIDE SEQUENCE [LARGE SCALE GENOMIC DNA]</scope>
    <source>
        <strain evidence="3 4">60884 B Hi-2</strain>
    </source>
</reference>
<feature type="region of interest" description="Disordered" evidence="1">
    <location>
        <begin position="59"/>
        <end position="83"/>
    </location>
</feature>
<dbReference type="RefSeq" id="WP_075875407.1">
    <property type="nucleotide sequence ID" value="NZ_MPJJ01000006.1"/>
</dbReference>
<evidence type="ECO:0000256" key="1">
    <source>
        <dbReference type="SAM" id="MobiDB-lite"/>
    </source>
</evidence>
<dbReference type="Proteomes" id="UP000242412">
    <property type="component" value="Unassembled WGS sequence"/>
</dbReference>
<dbReference type="AlphaFoldDB" id="A0AB36IR63"/>
<evidence type="ECO:0000256" key="2">
    <source>
        <dbReference type="SAM" id="SignalP"/>
    </source>
</evidence>
<comment type="caution">
    <text evidence="3">The sequence shown here is derived from an EMBL/GenBank/DDBJ whole genome shotgun (WGS) entry which is preliminary data.</text>
</comment>
<protein>
    <recommendedName>
        <fullName evidence="5">Pentapeptide MXKDX repeat protein</fullName>
    </recommendedName>
</protein>
<evidence type="ECO:0000313" key="4">
    <source>
        <dbReference type="Proteomes" id="UP000242412"/>
    </source>
</evidence>
<accession>A0AB36IR63</accession>
<dbReference type="EMBL" id="MPJJ01000006">
    <property type="protein sequence ID" value="OLV27699.1"/>
    <property type="molecule type" value="Genomic_DNA"/>
</dbReference>
<feature type="signal peptide" evidence="2">
    <location>
        <begin position="1"/>
        <end position="24"/>
    </location>
</feature>
<evidence type="ECO:0008006" key="5">
    <source>
        <dbReference type="Google" id="ProtNLM"/>
    </source>
</evidence>
<organism evidence="3 4">
    <name type="scientific">Haemophilus parainfluenzae</name>
    <dbReference type="NCBI Taxonomy" id="729"/>
    <lineage>
        <taxon>Bacteria</taxon>
        <taxon>Pseudomonadati</taxon>
        <taxon>Pseudomonadota</taxon>
        <taxon>Gammaproteobacteria</taxon>
        <taxon>Pasteurellales</taxon>
        <taxon>Pasteurellaceae</taxon>
        <taxon>Haemophilus</taxon>
    </lineage>
</organism>
<feature type="chain" id="PRO_5044334573" description="Pentapeptide MXKDX repeat protein" evidence="2">
    <location>
        <begin position="25"/>
        <end position="83"/>
    </location>
</feature>